<feature type="binding site" evidence="10">
    <location>
        <position position="249"/>
    </location>
    <ligand>
        <name>Zn(2+)</name>
        <dbReference type="ChEBI" id="CHEBI:29105"/>
    </ligand>
</feature>
<dbReference type="InterPro" id="IPR030378">
    <property type="entry name" value="G_CP_dom"/>
</dbReference>
<dbReference type="Pfam" id="PF03193">
    <property type="entry name" value="RsgA_GTPase"/>
    <property type="match status" value="1"/>
</dbReference>
<feature type="binding site" evidence="10">
    <location>
        <begin position="110"/>
        <end position="113"/>
    </location>
    <ligand>
        <name>GTP</name>
        <dbReference type="ChEBI" id="CHEBI:37565"/>
    </ligand>
</feature>
<feature type="binding site" evidence="10">
    <location>
        <position position="255"/>
    </location>
    <ligand>
        <name>Zn(2+)</name>
        <dbReference type="ChEBI" id="CHEBI:29105"/>
    </ligand>
</feature>
<keyword evidence="14" id="KW-1185">Reference proteome</keyword>
<keyword evidence="6 10" id="KW-0378">Hydrolase</keyword>
<feature type="domain" description="CP-type G" evidence="12">
    <location>
        <begin position="61"/>
        <end position="218"/>
    </location>
</feature>
<name>A0ABT4DEC5_9CLOT</name>
<dbReference type="PROSITE" id="PS51721">
    <property type="entry name" value="G_CP"/>
    <property type="match status" value="1"/>
</dbReference>
<keyword evidence="2 10" id="KW-0690">Ribosome biogenesis</keyword>
<evidence type="ECO:0000259" key="12">
    <source>
        <dbReference type="PROSITE" id="PS51721"/>
    </source>
</evidence>
<gene>
    <name evidence="10 13" type="primary">rsgA</name>
    <name evidence="13" type="ORF">OW729_12730</name>
</gene>
<dbReference type="PANTHER" id="PTHR32120">
    <property type="entry name" value="SMALL RIBOSOMAL SUBUNIT BIOGENESIS GTPASE RSGA"/>
    <property type="match status" value="1"/>
</dbReference>
<feature type="binding site" evidence="10">
    <location>
        <begin position="161"/>
        <end position="169"/>
    </location>
    <ligand>
        <name>GTP</name>
        <dbReference type="ChEBI" id="CHEBI:37565"/>
    </ligand>
</feature>
<comment type="function">
    <text evidence="10">One of several proteins that assist in the late maturation steps of the functional core of the 30S ribosomal subunit. Helps release RbfA from mature subunits. May play a role in the assembly of ribosomal proteins into the subunit. Circularly permuted GTPase that catalyzes slow GTP hydrolysis, GTPase activity is stimulated by the 30S ribosomal subunit.</text>
</comment>
<dbReference type="Proteomes" id="UP001144612">
    <property type="component" value="Unassembled WGS sequence"/>
</dbReference>
<keyword evidence="3 10" id="KW-0479">Metal-binding</keyword>
<evidence type="ECO:0000256" key="3">
    <source>
        <dbReference type="ARBA" id="ARBA00022723"/>
    </source>
</evidence>
<dbReference type="CDD" id="cd01854">
    <property type="entry name" value="YjeQ_EngC"/>
    <property type="match status" value="1"/>
</dbReference>
<comment type="caution">
    <text evidence="13">The sequence shown here is derived from an EMBL/GenBank/DDBJ whole genome shotgun (WGS) entry which is preliminary data.</text>
</comment>
<evidence type="ECO:0000256" key="2">
    <source>
        <dbReference type="ARBA" id="ARBA00022517"/>
    </source>
</evidence>
<comment type="similarity">
    <text evidence="10">Belongs to the TRAFAC class YlqF/YawG GTPase family. RsgA subfamily.</text>
</comment>
<dbReference type="InterPro" id="IPR004881">
    <property type="entry name" value="Ribosome_biogen_GTPase_RsgA"/>
</dbReference>
<dbReference type="EC" id="3.6.1.-" evidence="10"/>
<keyword evidence="7 10" id="KW-0862">Zinc</keyword>
<dbReference type="SUPFAM" id="SSF50249">
    <property type="entry name" value="Nucleic acid-binding proteins"/>
    <property type="match status" value="1"/>
</dbReference>
<comment type="cofactor">
    <cofactor evidence="10">
        <name>Zn(2+)</name>
        <dbReference type="ChEBI" id="CHEBI:29105"/>
    </cofactor>
    <text evidence="10">Binds 1 zinc ion per subunit.</text>
</comment>
<evidence type="ECO:0000256" key="9">
    <source>
        <dbReference type="ARBA" id="ARBA00023134"/>
    </source>
</evidence>
<dbReference type="RefSeq" id="WP_268061903.1">
    <property type="nucleotide sequence ID" value="NZ_JAPQFJ010000013.1"/>
</dbReference>
<organism evidence="13 14">
    <name type="scientific">Clostridium brassicae</name>
    <dbReference type="NCBI Taxonomy" id="2999072"/>
    <lineage>
        <taxon>Bacteria</taxon>
        <taxon>Bacillati</taxon>
        <taxon>Bacillota</taxon>
        <taxon>Clostridia</taxon>
        <taxon>Eubacteriales</taxon>
        <taxon>Clostridiaceae</taxon>
        <taxon>Clostridium</taxon>
    </lineage>
</organism>
<evidence type="ECO:0000313" key="13">
    <source>
        <dbReference type="EMBL" id="MCY6959476.1"/>
    </source>
</evidence>
<keyword evidence="4 10" id="KW-0699">rRNA-binding</keyword>
<protein>
    <recommendedName>
        <fullName evidence="10">Small ribosomal subunit biogenesis GTPase RsgA</fullName>
        <ecNumber evidence="10">3.6.1.-</ecNumber>
    </recommendedName>
</protein>
<dbReference type="InterPro" id="IPR027417">
    <property type="entry name" value="P-loop_NTPase"/>
</dbReference>
<keyword evidence="5 10" id="KW-0547">Nucleotide-binding</keyword>
<dbReference type="NCBIfam" id="TIGR00157">
    <property type="entry name" value="ribosome small subunit-dependent GTPase A"/>
    <property type="match status" value="1"/>
</dbReference>
<evidence type="ECO:0000313" key="14">
    <source>
        <dbReference type="Proteomes" id="UP001144612"/>
    </source>
</evidence>
<dbReference type="InterPro" id="IPR010914">
    <property type="entry name" value="RsgA_GTPase_dom"/>
</dbReference>
<feature type="binding site" evidence="10">
    <location>
        <position position="247"/>
    </location>
    <ligand>
        <name>Zn(2+)</name>
        <dbReference type="ChEBI" id="CHEBI:29105"/>
    </ligand>
</feature>
<evidence type="ECO:0000256" key="10">
    <source>
        <dbReference type="HAMAP-Rule" id="MF_01820"/>
    </source>
</evidence>
<evidence type="ECO:0000256" key="4">
    <source>
        <dbReference type="ARBA" id="ARBA00022730"/>
    </source>
</evidence>
<keyword evidence="9 10" id="KW-0342">GTP-binding</keyword>
<dbReference type="HAMAP" id="MF_01820">
    <property type="entry name" value="GTPase_RsgA"/>
    <property type="match status" value="1"/>
</dbReference>
<evidence type="ECO:0000256" key="5">
    <source>
        <dbReference type="ARBA" id="ARBA00022741"/>
    </source>
</evidence>
<evidence type="ECO:0000256" key="1">
    <source>
        <dbReference type="ARBA" id="ARBA00022490"/>
    </source>
</evidence>
<dbReference type="PANTHER" id="PTHR32120:SF11">
    <property type="entry name" value="SMALL RIBOSOMAL SUBUNIT BIOGENESIS GTPASE RSGA 1, MITOCHONDRIAL-RELATED"/>
    <property type="match status" value="1"/>
</dbReference>
<evidence type="ECO:0000256" key="6">
    <source>
        <dbReference type="ARBA" id="ARBA00022801"/>
    </source>
</evidence>
<evidence type="ECO:0000256" key="7">
    <source>
        <dbReference type="ARBA" id="ARBA00022833"/>
    </source>
</evidence>
<dbReference type="PROSITE" id="PS50936">
    <property type="entry name" value="ENGC_GTPASE"/>
    <property type="match status" value="1"/>
</dbReference>
<feature type="domain" description="EngC GTPase" evidence="11">
    <location>
        <begin position="70"/>
        <end position="216"/>
    </location>
</feature>
<feature type="binding site" evidence="10">
    <location>
        <position position="242"/>
    </location>
    <ligand>
        <name>Zn(2+)</name>
        <dbReference type="ChEBI" id="CHEBI:29105"/>
    </ligand>
</feature>
<dbReference type="Gene3D" id="3.40.50.300">
    <property type="entry name" value="P-loop containing nucleotide triphosphate hydrolases"/>
    <property type="match status" value="1"/>
</dbReference>
<dbReference type="CDD" id="cd04466">
    <property type="entry name" value="S1_YloQ_GTPase"/>
    <property type="match status" value="1"/>
</dbReference>
<dbReference type="EMBL" id="JAPQFJ010000013">
    <property type="protein sequence ID" value="MCY6959476.1"/>
    <property type="molecule type" value="Genomic_DNA"/>
</dbReference>
<keyword evidence="8 10" id="KW-0694">RNA-binding</keyword>
<dbReference type="InterPro" id="IPR012340">
    <property type="entry name" value="NA-bd_OB-fold"/>
</dbReference>
<comment type="subcellular location">
    <subcellularLocation>
        <location evidence="10">Cytoplasm</location>
    </subcellularLocation>
</comment>
<comment type="subunit">
    <text evidence="10">Monomer. Associates with 30S ribosomal subunit, binds 16S rRNA.</text>
</comment>
<sequence>MEGIIVKGIGGFYYVKINNEIFECKARGKFRKDGLSPIVGDRVKITLDKGKGAIEKIYERKNELVRPLVSNITQAFVVFAMKNPDINLDLLNKFLLQCEIKDIKAVVCFNKIDLIDSYEEHEAVKMIKKAGYEYIFLNAKNSIGLEEVRGKLKGNITVFCGPSGVGKSTILNNIVGKDVMQTGEISEKLKRGKHTTRHSELVEVCEGFVVDTPGFSSINLTIESKEDLKDYFPEFWDYEHQCKFNGCLHYKEPGCIVKRAVEEEKIDENRYKFYTRTLEEVINGGKNKW</sequence>
<reference evidence="13" key="1">
    <citation type="submission" date="2022-12" db="EMBL/GenBank/DDBJ databases">
        <title>Clostridium sp. nov., isolated from industrial wastewater.</title>
        <authorList>
            <person name="Jiayan W."/>
        </authorList>
    </citation>
    <scope>NUCLEOTIDE SEQUENCE</scope>
    <source>
        <strain evidence="13">ZC22-4</strain>
    </source>
</reference>
<dbReference type="Gene3D" id="1.10.40.50">
    <property type="entry name" value="Probable gtpase engc, domain 3"/>
    <property type="match status" value="1"/>
</dbReference>
<evidence type="ECO:0000256" key="8">
    <source>
        <dbReference type="ARBA" id="ARBA00022884"/>
    </source>
</evidence>
<dbReference type="InterPro" id="IPR031944">
    <property type="entry name" value="RsgA_N"/>
</dbReference>
<dbReference type="Gene3D" id="2.40.50.140">
    <property type="entry name" value="Nucleic acid-binding proteins"/>
    <property type="match status" value="1"/>
</dbReference>
<dbReference type="SUPFAM" id="SSF52540">
    <property type="entry name" value="P-loop containing nucleoside triphosphate hydrolases"/>
    <property type="match status" value="1"/>
</dbReference>
<accession>A0ABT4DEC5</accession>
<keyword evidence="1 10" id="KW-0963">Cytoplasm</keyword>
<proteinExistence type="inferred from homology"/>
<evidence type="ECO:0000259" key="11">
    <source>
        <dbReference type="PROSITE" id="PS50936"/>
    </source>
</evidence>
<dbReference type="Pfam" id="PF16745">
    <property type="entry name" value="RsgA_N"/>
    <property type="match status" value="1"/>
</dbReference>